<evidence type="ECO:0000313" key="5">
    <source>
        <dbReference type="EMBL" id="PTL96568.1"/>
    </source>
</evidence>
<keyword evidence="6" id="KW-1185">Reference proteome</keyword>
<dbReference type="InterPro" id="IPR028978">
    <property type="entry name" value="Chorismate_lyase_/UTRA_dom_sf"/>
</dbReference>
<keyword evidence="3" id="KW-0804">Transcription</keyword>
<dbReference type="Pfam" id="PF07702">
    <property type="entry name" value="UTRA"/>
    <property type="match status" value="1"/>
</dbReference>
<sequence>MPIASSWEHSASPGWVIWCLARWRARSVVAPAARCFSFRSEARGHTAGKVSAQEPRDRLMKYHLRMKRMNQGVKGASAVTLLQGSGESDKRLTRAASPSDLASSGILRMTSENESDRLGLFSPEVMVAQPGKPLYRLLQDHIRGLIERGDLAPGDLIPPEWQLADRLQISQGTVKKAISNLVWEKLLFRHQGKGTYVSRTDFEETLFRFVSYGDADGKDVRIHKTTTDRAIRQAPDEVYTRLGLSQTSPVTYIERLGVVDDAPTLVEYSWWPSVLVPGLEDSELYIPDYFYALILDRFGIPVVRADETLTAEAADTHTAALLDIAPGTPVVVLKRMTYTSHDRIVEVRTTKGRADRFSYRAEIRSDF</sequence>
<dbReference type="Gene3D" id="1.10.10.10">
    <property type="entry name" value="Winged helix-like DNA-binding domain superfamily/Winged helix DNA-binding domain"/>
    <property type="match status" value="1"/>
</dbReference>
<dbReference type="InterPro" id="IPR000524">
    <property type="entry name" value="Tscrpt_reg_HTH_GntR"/>
</dbReference>
<dbReference type="Pfam" id="PF00392">
    <property type="entry name" value="GntR"/>
    <property type="match status" value="1"/>
</dbReference>
<dbReference type="SUPFAM" id="SSF46785">
    <property type="entry name" value="Winged helix' DNA-binding domain"/>
    <property type="match status" value="1"/>
</dbReference>
<reference evidence="5 6" key="1">
    <citation type="submission" date="2018-03" db="EMBL/GenBank/DDBJ databases">
        <authorList>
            <person name="Zhou J."/>
            <person name="Li X."/>
            <person name="Xue M."/>
            <person name="Yin J."/>
        </authorList>
    </citation>
    <scope>NUCLEOTIDE SEQUENCE [LARGE SCALE GENOMIC DNA]</scope>
    <source>
        <strain evidence="5 6">SYSU ZJ2214</strain>
    </source>
</reference>
<evidence type="ECO:0000313" key="6">
    <source>
        <dbReference type="Proteomes" id="UP000241895"/>
    </source>
</evidence>
<dbReference type="SUPFAM" id="SSF64288">
    <property type="entry name" value="Chorismate lyase-like"/>
    <property type="match status" value="1"/>
</dbReference>
<feature type="domain" description="HTH gntR-type" evidence="4">
    <location>
        <begin position="132"/>
        <end position="200"/>
    </location>
</feature>
<keyword evidence="2" id="KW-0238">DNA-binding</keyword>
<dbReference type="InterPro" id="IPR050679">
    <property type="entry name" value="Bact_HTH_transcr_reg"/>
</dbReference>
<evidence type="ECO:0000256" key="1">
    <source>
        <dbReference type="ARBA" id="ARBA00023015"/>
    </source>
</evidence>
<dbReference type="SMART" id="SM00345">
    <property type="entry name" value="HTH_GNTR"/>
    <property type="match status" value="1"/>
</dbReference>
<protein>
    <recommendedName>
        <fullName evidence="4">HTH gntR-type domain-containing protein</fullName>
    </recommendedName>
</protein>
<keyword evidence="1" id="KW-0805">Transcription regulation</keyword>
<evidence type="ECO:0000256" key="2">
    <source>
        <dbReference type="ARBA" id="ARBA00023125"/>
    </source>
</evidence>
<name>A0ABX5J4E8_9GAMM</name>
<gene>
    <name evidence="5" type="ORF">C6W88_04145</name>
</gene>
<organism evidence="5 6">
    <name type="scientific">Halomonas litopenaei</name>
    <dbReference type="NCBI Taxonomy" id="2109328"/>
    <lineage>
        <taxon>Bacteria</taxon>
        <taxon>Pseudomonadati</taxon>
        <taxon>Pseudomonadota</taxon>
        <taxon>Gammaproteobacteria</taxon>
        <taxon>Oceanospirillales</taxon>
        <taxon>Halomonadaceae</taxon>
        <taxon>Halomonas</taxon>
    </lineage>
</organism>
<dbReference type="InterPro" id="IPR011663">
    <property type="entry name" value="UTRA"/>
</dbReference>
<accession>A0ABX5J4E8</accession>
<dbReference type="PANTHER" id="PTHR44846:SF1">
    <property type="entry name" value="MANNOSYL-D-GLYCERATE TRANSPORT_METABOLISM SYSTEM REPRESSOR MNGR-RELATED"/>
    <property type="match status" value="1"/>
</dbReference>
<proteinExistence type="predicted"/>
<dbReference type="SMART" id="SM00866">
    <property type="entry name" value="UTRA"/>
    <property type="match status" value="1"/>
</dbReference>
<comment type="caution">
    <text evidence="5">The sequence shown here is derived from an EMBL/GenBank/DDBJ whole genome shotgun (WGS) entry which is preliminary data.</text>
</comment>
<dbReference type="PANTHER" id="PTHR44846">
    <property type="entry name" value="MANNOSYL-D-GLYCERATE TRANSPORT/METABOLISM SYSTEM REPRESSOR MNGR-RELATED"/>
    <property type="match status" value="1"/>
</dbReference>
<dbReference type="PROSITE" id="PS50949">
    <property type="entry name" value="HTH_GNTR"/>
    <property type="match status" value="1"/>
</dbReference>
<dbReference type="Gene3D" id="3.40.1410.10">
    <property type="entry name" value="Chorismate lyase-like"/>
    <property type="match status" value="1"/>
</dbReference>
<dbReference type="EMBL" id="PXNS01000001">
    <property type="protein sequence ID" value="PTL96568.1"/>
    <property type="molecule type" value="Genomic_DNA"/>
</dbReference>
<evidence type="ECO:0000256" key="3">
    <source>
        <dbReference type="ARBA" id="ARBA00023163"/>
    </source>
</evidence>
<dbReference type="Proteomes" id="UP000241895">
    <property type="component" value="Unassembled WGS sequence"/>
</dbReference>
<evidence type="ECO:0000259" key="4">
    <source>
        <dbReference type="PROSITE" id="PS50949"/>
    </source>
</evidence>
<dbReference type="InterPro" id="IPR036390">
    <property type="entry name" value="WH_DNA-bd_sf"/>
</dbReference>
<dbReference type="InterPro" id="IPR036388">
    <property type="entry name" value="WH-like_DNA-bd_sf"/>
</dbReference>
<dbReference type="CDD" id="cd07377">
    <property type="entry name" value="WHTH_GntR"/>
    <property type="match status" value="1"/>
</dbReference>